<accession>A0A3P8VQG8</accession>
<evidence type="ECO:0000256" key="8">
    <source>
        <dbReference type="ARBA" id="ARBA00023224"/>
    </source>
</evidence>
<keyword evidence="7 9" id="KW-0675">Receptor</keyword>
<feature type="domain" description="G-protein coupled receptors family 1 profile" evidence="11">
    <location>
        <begin position="24"/>
        <end position="271"/>
    </location>
</feature>
<dbReference type="InterPro" id="IPR017452">
    <property type="entry name" value="GPCR_Rhodpsn_7TM"/>
</dbReference>
<dbReference type="STRING" id="244447.ENSCSEP00000017468"/>
<comment type="similarity">
    <text evidence="9">Belongs to the G-protein coupled receptor 1 family.</text>
</comment>
<dbReference type="SUPFAM" id="SSF81321">
    <property type="entry name" value="Family A G protein-coupled receptor-like"/>
    <property type="match status" value="1"/>
</dbReference>
<reference evidence="12 13" key="1">
    <citation type="journal article" date="2014" name="Nat. Genet.">
        <title>Whole-genome sequence of a flatfish provides insights into ZW sex chromosome evolution and adaptation to a benthic lifestyle.</title>
        <authorList>
            <person name="Chen S."/>
            <person name="Zhang G."/>
            <person name="Shao C."/>
            <person name="Huang Q."/>
            <person name="Liu G."/>
            <person name="Zhang P."/>
            <person name="Song W."/>
            <person name="An N."/>
            <person name="Chalopin D."/>
            <person name="Volff J.N."/>
            <person name="Hong Y."/>
            <person name="Li Q."/>
            <person name="Sha Z."/>
            <person name="Zhou H."/>
            <person name="Xie M."/>
            <person name="Yu Q."/>
            <person name="Liu Y."/>
            <person name="Xiang H."/>
            <person name="Wang N."/>
            <person name="Wu K."/>
            <person name="Yang C."/>
            <person name="Zhou Q."/>
            <person name="Liao X."/>
            <person name="Yang L."/>
            <person name="Hu Q."/>
            <person name="Zhang J."/>
            <person name="Meng L."/>
            <person name="Jin L."/>
            <person name="Tian Y."/>
            <person name="Lian J."/>
            <person name="Yang J."/>
            <person name="Miao G."/>
            <person name="Liu S."/>
            <person name="Liang Z."/>
            <person name="Yan F."/>
            <person name="Li Y."/>
            <person name="Sun B."/>
            <person name="Zhang H."/>
            <person name="Zhang J."/>
            <person name="Zhu Y."/>
            <person name="Du M."/>
            <person name="Zhao Y."/>
            <person name="Schartl M."/>
            <person name="Tang Q."/>
            <person name="Wang J."/>
        </authorList>
    </citation>
    <scope>NUCLEOTIDE SEQUENCE</scope>
</reference>
<evidence type="ECO:0000313" key="13">
    <source>
        <dbReference type="Proteomes" id="UP000265120"/>
    </source>
</evidence>
<sequence length="321" mass="36853">MGPRILEIFVPTLYSLVFILGFLGNGLVVCVLLKHRHQTNLTDICLLTLALSDLVFVLTLPFFAHFAAYSEWVFGGFMCSFLRGSHYVGFFSSIFFMVAMTLDRYVSIMHANKMIRCRTLRSGVILSICIWLLSFCVSLPAFIFSHVQHYSYSICVYAPDDMVWKFYDIFATCILGLVLPMLAMVVCYSRIIPTLLSMRSTKKHHAVRLIILIVVVFFIFWFPFNISMLLDFLQVLGKLPFTCELQKNLYISLVVTESLAYTHCCLNPIIYAFAGQKFMKRACRLLKTWVPWIPLADFPDSSFRKSSVRSRSSEVTTISFK</sequence>
<dbReference type="OMA" id="AIAFTHC"/>
<dbReference type="CDD" id="cd14984">
    <property type="entry name" value="7tmA_Chemokine_R"/>
    <property type="match status" value="1"/>
</dbReference>
<evidence type="ECO:0000256" key="5">
    <source>
        <dbReference type="ARBA" id="ARBA00023040"/>
    </source>
</evidence>
<protein>
    <submittedName>
        <fullName evidence="12">Chemokine (C-C motif) receptor 11.1</fullName>
    </submittedName>
</protein>
<dbReference type="InParanoid" id="A0A3P8VQG8"/>
<organism evidence="12 13">
    <name type="scientific">Cynoglossus semilaevis</name>
    <name type="common">Tongue sole</name>
    <dbReference type="NCBI Taxonomy" id="244447"/>
    <lineage>
        <taxon>Eukaryota</taxon>
        <taxon>Metazoa</taxon>
        <taxon>Chordata</taxon>
        <taxon>Craniata</taxon>
        <taxon>Vertebrata</taxon>
        <taxon>Euteleostomi</taxon>
        <taxon>Actinopterygii</taxon>
        <taxon>Neopterygii</taxon>
        <taxon>Teleostei</taxon>
        <taxon>Neoteleostei</taxon>
        <taxon>Acanthomorphata</taxon>
        <taxon>Carangaria</taxon>
        <taxon>Pleuronectiformes</taxon>
        <taxon>Pleuronectoidei</taxon>
        <taxon>Cynoglossidae</taxon>
        <taxon>Cynoglossinae</taxon>
        <taxon>Cynoglossus</taxon>
    </lineage>
</organism>
<feature type="transmembrane region" description="Helical" evidence="10">
    <location>
        <begin position="209"/>
        <end position="230"/>
    </location>
</feature>
<evidence type="ECO:0000259" key="11">
    <source>
        <dbReference type="PROSITE" id="PS50262"/>
    </source>
</evidence>
<dbReference type="GO" id="GO:0016493">
    <property type="term" value="F:C-C chemokine receptor activity"/>
    <property type="evidence" value="ECO:0007669"/>
    <property type="project" value="TreeGrafter"/>
</dbReference>
<keyword evidence="8 9" id="KW-0807">Transducer</keyword>
<feature type="transmembrane region" description="Helical" evidence="10">
    <location>
        <begin position="84"/>
        <end position="102"/>
    </location>
</feature>
<dbReference type="GO" id="GO:0007204">
    <property type="term" value="P:positive regulation of cytosolic calcium ion concentration"/>
    <property type="evidence" value="ECO:0007669"/>
    <property type="project" value="TreeGrafter"/>
</dbReference>
<dbReference type="InterPro" id="IPR000276">
    <property type="entry name" value="GPCR_Rhodpsn"/>
</dbReference>
<dbReference type="GO" id="GO:0060326">
    <property type="term" value="P:cell chemotaxis"/>
    <property type="evidence" value="ECO:0007669"/>
    <property type="project" value="TreeGrafter"/>
</dbReference>
<evidence type="ECO:0000256" key="1">
    <source>
        <dbReference type="ARBA" id="ARBA00004651"/>
    </source>
</evidence>
<feature type="transmembrane region" description="Helical" evidence="10">
    <location>
        <begin position="164"/>
        <end position="188"/>
    </location>
</feature>
<keyword evidence="2" id="KW-1003">Cell membrane</keyword>
<dbReference type="GO" id="GO:0019957">
    <property type="term" value="F:C-C chemokine binding"/>
    <property type="evidence" value="ECO:0007669"/>
    <property type="project" value="TreeGrafter"/>
</dbReference>
<keyword evidence="6 10" id="KW-0472">Membrane</keyword>
<dbReference type="InterPro" id="IPR050119">
    <property type="entry name" value="CCR1-9-like"/>
</dbReference>
<dbReference type="PROSITE" id="PS50262">
    <property type="entry name" value="G_PROTEIN_RECEP_F1_2"/>
    <property type="match status" value="1"/>
</dbReference>
<feature type="transmembrane region" description="Helical" evidence="10">
    <location>
        <begin position="12"/>
        <end position="33"/>
    </location>
</feature>
<dbReference type="GeneTree" id="ENSGT01020000230359"/>
<keyword evidence="4 10" id="KW-1133">Transmembrane helix</keyword>
<feature type="transmembrane region" description="Helical" evidence="10">
    <location>
        <begin position="250"/>
        <end position="274"/>
    </location>
</feature>
<keyword evidence="13" id="KW-1185">Reference proteome</keyword>
<keyword evidence="3 9" id="KW-0812">Transmembrane</keyword>
<evidence type="ECO:0000256" key="9">
    <source>
        <dbReference type="RuleBase" id="RU000688"/>
    </source>
</evidence>
<evidence type="ECO:0000256" key="6">
    <source>
        <dbReference type="ARBA" id="ARBA00023136"/>
    </source>
</evidence>
<feature type="transmembrane region" description="Helical" evidence="10">
    <location>
        <begin position="45"/>
        <end position="64"/>
    </location>
</feature>
<keyword evidence="5 9" id="KW-0297">G-protein coupled receptor</keyword>
<name>A0A3P8VQG8_CYNSE</name>
<evidence type="ECO:0000256" key="7">
    <source>
        <dbReference type="ARBA" id="ARBA00023170"/>
    </source>
</evidence>
<evidence type="ECO:0000256" key="2">
    <source>
        <dbReference type="ARBA" id="ARBA00022475"/>
    </source>
</evidence>
<dbReference type="PRINTS" id="PR00237">
    <property type="entry name" value="GPCRRHODOPSN"/>
</dbReference>
<feature type="transmembrane region" description="Helical" evidence="10">
    <location>
        <begin position="123"/>
        <end position="144"/>
    </location>
</feature>
<dbReference type="PROSITE" id="PS00237">
    <property type="entry name" value="G_PROTEIN_RECEP_F1_1"/>
    <property type="match status" value="1"/>
</dbReference>
<evidence type="ECO:0000256" key="3">
    <source>
        <dbReference type="ARBA" id="ARBA00022692"/>
    </source>
</evidence>
<dbReference type="GO" id="GO:0009897">
    <property type="term" value="C:external side of plasma membrane"/>
    <property type="evidence" value="ECO:0007669"/>
    <property type="project" value="TreeGrafter"/>
</dbReference>
<dbReference type="GO" id="GO:0006955">
    <property type="term" value="P:immune response"/>
    <property type="evidence" value="ECO:0007669"/>
    <property type="project" value="TreeGrafter"/>
</dbReference>
<proteinExistence type="inferred from homology"/>
<dbReference type="Gene3D" id="1.20.1070.10">
    <property type="entry name" value="Rhodopsin 7-helix transmembrane proteins"/>
    <property type="match status" value="1"/>
</dbReference>
<reference evidence="12" key="3">
    <citation type="submission" date="2025-09" db="UniProtKB">
        <authorList>
            <consortium name="Ensembl"/>
        </authorList>
    </citation>
    <scope>IDENTIFICATION</scope>
</reference>
<evidence type="ECO:0000313" key="12">
    <source>
        <dbReference type="Ensembl" id="ENSCSEP00000017468.1"/>
    </source>
</evidence>
<dbReference type="Proteomes" id="UP000265120">
    <property type="component" value="Chromosome 13"/>
</dbReference>
<dbReference type="Pfam" id="PF00001">
    <property type="entry name" value="7tm_1"/>
    <property type="match status" value="1"/>
</dbReference>
<dbReference type="PANTHER" id="PTHR10489:SF686">
    <property type="entry name" value="C-C CHEMOKINE RECEPTOR TYPE 5"/>
    <property type="match status" value="1"/>
</dbReference>
<reference evidence="12" key="2">
    <citation type="submission" date="2025-08" db="UniProtKB">
        <authorList>
            <consortium name="Ensembl"/>
        </authorList>
    </citation>
    <scope>IDENTIFICATION</scope>
</reference>
<dbReference type="GO" id="GO:0019722">
    <property type="term" value="P:calcium-mediated signaling"/>
    <property type="evidence" value="ECO:0007669"/>
    <property type="project" value="TreeGrafter"/>
</dbReference>
<comment type="subcellular location">
    <subcellularLocation>
        <location evidence="1">Cell membrane</location>
        <topology evidence="1">Multi-pass membrane protein</topology>
    </subcellularLocation>
</comment>
<dbReference type="FunCoup" id="A0A3P8VQG8">
    <property type="interactions" value="127"/>
</dbReference>
<dbReference type="InterPro" id="IPR000355">
    <property type="entry name" value="Chemokine_rcpt"/>
</dbReference>
<dbReference type="PANTHER" id="PTHR10489">
    <property type="entry name" value="CELL ADHESION MOLECULE"/>
    <property type="match status" value="1"/>
</dbReference>
<evidence type="ECO:0000256" key="10">
    <source>
        <dbReference type="SAM" id="Phobius"/>
    </source>
</evidence>
<evidence type="ECO:0000256" key="4">
    <source>
        <dbReference type="ARBA" id="ARBA00022989"/>
    </source>
</evidence>
<dbReference type="PRINTS" id="PR00657">
    <property type="entry name" value="CCCHEMOKINER"/>
</dbReference>
<dbReference type="Ensembl" id="ENSCSET00000017685.1">
    <property type="protein sequence ID" value="ENSCSEP00000017468.1"/>
    <property type="gene ID" value="ENSCSEG00000011206.1"/>
</dbReference>
<dbReference type="AlphaFoldDB" id="A0A3P8VQG8"/>